<accession>A0ACB8RUH0</accession>
<keyword evidence="2" id="KW-1185">Reference proteome</keyword>
<name>A0ACB8RUH0_9AGAM</name>
<protein>
    <submittedName>
        <fullName evidence="1">Uncharacterized protein</fullName>
    </submittedName>
</protein>
<organism evidence="1 2">
    <name type="scientific">Auriscalpium vulgare</name>
    <dbReference type="NCBI Taxonomy" id="40419"/>
    <lineage>
        <taxon>Eukaryota</taxon>
        <taxon>Fungi</taxon>
        <taxon>Dikarya</taxon>
        <taxon>Basidiomycota</taxon>
        <taxon>Agaricomycotina</taxon>
        <taxon>Agaricomycetes</taxon>
        <taxon>Russulales</taxon>
        <taxon>Auriscalpiaceae</taxon>
        <taxon>Auriscalpium</taxon>
    </lineage>
</organism>
<evidence type="ECO:0000313" key="1">
    <source>
        <dbReference type="EMBL" id="KAI0047635.1"/>
    </source>
</evidence>
<gene>
    <name evidence="1" type="ORF">FA95DRAFT_1558971</name>
</gene>
<evidence type="ECO:0000313" key="2">
    <source>
        <dbReference type="Proteomes" id="UP000814033"/>
    </source>
</evidence>
<proteinExistence type="predicted"/>
<dbReference type="Proteomes" id="UP000814033">
    <property type="component" value="Unassembled WGS sequence"/>
</dbReference>
<reference evidence="1" key="1">
    <citation type="submission" date="2021-02" db="EMBL/GenBank/DDBJ databases">
        <authorList>
            <consortium name="DOE Joint Genome Institute"/>
            <person name="Ahrendt S."/>
            <person name="Looney B.P."/>
            <person name="Miyauchi S."/>
            <person name="Morin E."/>
            <person name="Drula E."/>
            <person name="Courty P.E."/>
            <person name="Chicoki N."/>
            <person name="Fauchery L."/>
            <person name="Kohler A."/>
            <person name="Kuo A."/>
            <person name="Labutti K."/>
            <person name="Pangilinan J."/>
            <person name="Lipzen A."/>
            <person name="Riley R."/>
            <person name="Andreopoulos W."/>
            <person name="He G."/>
            <person name="Johnson J."/>
            <person name="Barry K.W."/>
            <person name="Grigoriev I.V."/>
            <person name="Nagy L."/>
            <person name="Hibbett D."/>
            <person name="Henrissat B."/>
            <person name="Matheny P.B."/>
            <person name="Labbe J."/>
            <person name="Martin F."/>
        </authorList>
    </citation>
    <scope>NUCLEOTIDE SEQUENCE</scope>
    <source>
        <strain evidence="1">FP105234-sp</strain>
    </source>
</reference>
<dbReference type="EMBL" id="MU275901">
    <property type="protein sequence ID" value="KAI0047635.1"/>
    <property type="molecule type" value="Genomic_DNA"/>
</dbReference>
<comment type="caution">
    <text evidence="1">The sequence shown here is derived from an EMBL/GenBank/DDBJ whole genome shotgun (WGS) entry which is preliminary data.</text>
</comment>
<reference evidence="1" key="2">
    <citation type="journal article" date="2022" name="New Phytol.">
        <title>Evolutionary transition to the ectomycorrhizal habit in the genomes of a hyperdiverse lineage of mushroom-forming fungi.</title>
        <authorList>
            <person name="Looney B."/>
            <person name="Miyauchi S."/>
            <person name="Morin E."/>
            <person name="Drula E."/>
            <person name="Courty P.E."/>
            <person name="Kohler A."/>
            <person name="Kuo A."/>
            <person name="LaButti K."/>
            <person name="Pangilinan J."/>
            <person name="Lipzen A."/>
            <person name="Riley R."/>
            <person name="Andreopoulos W."/>
            <person name="He G."/>
            <person name="Johnson J."/>
            <person name="Nolan M."/>
            <person name="Tritt A."/>
            <person name="Barry K.W."/>
            <person name="Grigoriev I.V."/>
            <person name="Nagy L.G."/>
            <person name="Hibbett D."/>
            <person name="Henrissat B."/>
            <person name="Matheny P.B."/>
            <person name="Labbe J."/>
            <person name="Martin F.M."/>
        </authorList>
    </citation>
    <scope>NUCLEOTIDE SEQUENCE</scope>
    <source>
        <strain evidence="1">FP105234-sp</strain>
    </source>
</reference>
<sequence length="285" mass="30919">MAFRAPQANGRRNLLLVPGRLSHLDSSSSPAALSRAQHRSAKTLSRVGVPSIRFPLRKVVTFDRPPAASVSVERLTASASTTPPPAPNSSRTPSKLTAVLRAVLPIAHVLRSPHPNTRRSPVKWTHTLQQAITRNSRRSTNSPNDYCRVLVARNDARGGDGAIVCRGAGAAQASGTWYDPGMYPHILLTSPPPMCSAGHGNGAEINRTVARTMHRAEAQDEHQAGCAIEVLRPLPAPPPTHMDTSPWTLFHPLQHIRVLCSRSDQGPVILNTAFIHDGSLRWRHS</sequence>